<keyword evidence="6" id="KW-1185">Reference proteome</keyword>
<evidence type="ECO:0000313" key="6">
    <source>
        <dbReference type="Proteomes" id="UP001428341"/>
    </source>
</evidence>
<comment type="caution">
    <text evidence="5">The sequence shown here is derived from an EMBL/GenBank/DDBJ whole genome shotgun (WGS) entry which is preliminary data.</text>
</comment>
<evidence type="ECO:0000259" key="4">
    <source>
        <dbReference type="PROSITE" id="PS51916"/>
    </source>
</evidence>
<name>A0AAP0MGZ8_9ROSI</name>
<dbReference type="EMBL" id="JBCGBO010000004">
    <property type="protein sequence ID" value="KAK9210299.1"/>
    <property type="molecule type" value="Genomic_DNA"/>
</dbReference>
<organism evidence="5 6">
    <name type="scientific">Citrus x changshan-huyou</name>
    <dbReference type="NCBI Taxonomy" id="2935761"/>
    <lineage>
        <taxon>Eukaryota</taxon>
        <taxon>Viridiplantae</taxon>
        <taxon>Streptophyta</taxon>
        <taxon>Embryophyta</taxon>
        <taxon>Tracheophyta</taxon>
        <taxon>Spermatophyta</taxon>
        <taxon>Magnoliopsida</taxon>
        <taxon>eudicotyledons</taxon>
        <taxon>Gunneridae</taxon>
        <taxon>Pentapetalae</taxon>
        <taxon>rosids</taxon>
        <taxon>malvids</taxon>
        <taxon>Sapindales</taxon>
        <taxon>Rutaceae</taxon>
        <taxon>Aurantioideae</taxon>
        <taxon>Citrus</taxon>
    </lineage>
</organism>
<dbReference type="PANTHER" id="PTHR12225:SF0">
    <property type="entry name" value="PROTEASOMAL UBIQUITIN RECEPTOR ADRM1"/>
    <property type="match status" value="1"/>
</dbReference>
<dbReference type="GO" id="GO:0005737">
    <property type="term" value="C:cytoplasm"/>
    <property type="evidence" value="ECO:0007669"/>
    <property type="project" value="InterPro"/>
</dbReference>
<dbReference type="GO" id="GO:0005634">
    <property type="term" value="C:nucleus"/>
    <property type="evidence" value="ECO:0007669"/>
    <property type="project" value="UniProtKB-SubCell"/>
</dbReference>
<dbReference type="InterPro" id="IPR006773">
    <property type="entry name" value="Rpn13/ADRM1"/>
</dbReference>
<dbReference type="FunFam" id="1.10.2020.20:FF:000002">
    <property type="entry name" value="26S proteasome regulatory subunit RPN13"/>
    <property type="match status" value="1"/>
</dbReference>
<evidence type="ECO:0000256" key="1">
    <source>
        <dbReference type="ARBA" id="ARBA00004123"/>
    </source>
</evidence>
<dbReference type="AlphaFoldDB" id="A0AAP0MGZ8"/>
<dbReference type="PANTHER" id="PTHR12225">
    <property type="entry name" value="ADHESION REGULATING MOLECULE 1 110 KDA CELL MEMBRANE GLYCOPROTEIN"/>
    <property type="match status" value="1"/>
</dbReference>
<reference evidence="5 6" key="1">
    <citation type="submission" date="2024-05" db="EMBL/GenBank/DDBJ databases">
        <title>Haplotype-resolved chromosome-level genome assembly of Huyou (Citrus changshanensis).</title>
        <authorList>
            <person name="Miao C."/>
            <person name="Chen W."/>
            <person name="Wu Y."/>
            <person name="Wang L."/>
            <person name="Zhao S."/>
            <person name="Grierson D."/>
            <person name="Xu C."/>
            <person name="Chen K."/>
        </authorList>
    </citation>
    <scope>NUCLEOTIDE SEQUENCE [LARGE SCALE GENOMIC DNA]</scope>
    <source>
        <strain evidence="5">01-14</strain>
        <tissue evidence="5">Leaf</tissue>
    </source>
</reference>
<evidence type="ECO:0000256" key="2">
    <source>
        <dbReference type="ARBA" id="ARBA00023242"/>
    </source>
</evidence>
<keyword evidence="2" id="KW-0539">Nucleus</keyword>
<dbReference type="InterPro" id="IPR044867">
    <property type="entry name" value="DEUBAD_dom"/>
</dbReference>
<dbReference type="PROSITE" id="PS51916">
    <property type="entry name" value="DEUBAD"/>
    <property type="match status" value="1"/>
</dbReference>
<dbReference type="InterPro" id="IPR032368">
    <property type="entry name" value="RPN13_DEUBAD"/>
</dbReference>
<dbReference type="Pfam" id="PF16550">
    <property type="entry name" value="RPN13_C"/>
    <property type="match status" value="1"/>
</dbReference>
<dbReference type="GO" id="GO:0061133">
    <property type="term" value="F:endopeptidase activator activity"/>
    <property type="evidence" value="ECO:0007669"/>
    <property type="project" value="TreeGrafter"/>
</dbReference>
<evidence type="ECO:0000313" key="5">
    <source>
        <dbReference type="EMBL" id="KAK9210299.1"/>
    </source>
</evidence>
<feature type="compositionally biased region" description="Basic and acidic residues" evidence="3">
    <location>
        <begin position="146"/>
        <end position="157"/>
    </location>
</feature>
<gene>
    <name evidence="5" type="ORF">WN944_002669</name>
</gene>
<protein>
    <recommendedName>
        <fullName evidence="4">DEUBAD domain-containing protein</fullName>
    </recommendedName>
</protein>
<proteinExistence type="predicted"/>
<accession>A0AAP0MGZ8</accession>
<dbReference type="Gene3D" id="1.10.2020.20">
    <property type="match status" value="1"/>
</dbReference>
<dbReference type="GO" id="GO:0070628">
    <property type="term" value="F:proteasome binding"/>
    <property type="evidence" value="ECO:0007669"/>
    <property type="project" value="TreeGrafter"/>
</dbReference>
<feature type="region of interest" description="Disordered" evidence="3">
    <location>
        <begin position="145"/>
        <end position="173"/>
    </location>
</feature>
<sequence length="173" mass="19500">MTPGLRKMIDPSKSCLCMMQNGDLVLLIADTLSLLFYLDHIFMLSLSAMLGLGLGDILKPDLIMPLIETLPLEQRLAPYLPEGQWTPEELLELLQSPPFRQQVDSFTYVLKTGQIDLSQFGVDPSKYKFTVLSFLEALEDSVSKLSESEESRQDDKNLMSQSCNRSDSMDESK</sequence>
<comment type="subcellular location">
    <subcellularLocation>
        <location evidence="1">Nucleus</location>
    </subcellularLocation>
</comment>
<feature type="domain" description="DEUBAD" evidence="4">
    <location>
        <begin position="45"/>
        <end position="148"/>
    </location>
</feature>
<evidence type="ECO:0000256" key="3">
    <source>
        <dbReference type="SAM" id="MobiDB-lite"/>
    </source>
</evidence>
<dbReference type="Proteomes" id="UP001428341">
    <property type="component" value="Unassembled WGS sequence"/>
</dbReference>
<dbReference type="GO" id="GO:0008541">
    <property type="term" value="C:proteasome regulatory particle, lid subcomplex"/>
    <property type="evidence" value="ECO:0007669"/>
    <property type="project" value="TreeGrafter"/>
</dbReference>
<dbReference type="InterPro" id="IPR038108">
    <property type="entry name" value="RPN13_DEUBAD_sf"/>
</dbReference>